<evidence type="ECO:0000259" key="1">
    <source>
        <dbReference type="Pfam" id="PF18701"/>
    </source>
</evidence>
<gene>
    <name evidence="2" type="ORF">X801_05630</name>
</gene>
<organism evidence="2 3">
    <name type="scientific">Opisthorchis viverrini</name>
    <name type="common">Southeast Asian liver fluke</name>
    <dbReference type="NCBI Taxonomy" id="6198"/>
    <lineage>
        <taxon>Eukaryota</taxon>
        <taxon>Metazoa</taxon>
        <taxon>Spiralia</taxon>
        <taxon>Lophotrochozoa</taxon>
        <taxon>Platyhelminthes</taxon>
        <taxon>Trematoda</taxon>
        <taxon>Digenea</taxon>
        <taxon>Opisthorchiida</taxon>
        <taxon>Opisthorchiata</taxon>
        <taxon>Opisthorchiidae</taxon>
        <taxon>Opisthorchis</taxon>
    </lineage>
</organism>
<evidence type="ECO:0000313" key="3">
    <source>
        <dbReference type="Proteomes" id="UP000243686"/>
    </source>
</evidence>
<feature type="domain" description="DUF5641" evidence="1">
    <location>
        <begin position="19"/>
        <end position="106"/>
    </location>
</feature>
<dbReference type="PANTHER" id="PTHR47331">
    <property type="entry name" value="PHD-TYPE DOMAIN-CONTAINING PROTEIN"/>
    <property type="match status" value="1"/>
</dbReference>
<dbReference type="PANTHER" id="PTHR47331:SF1">
    <property type="entry name" value="GAG-LIKE PROTEIN"/>
    <property type="match status" value="1"/>
</dbReference>
<dbReference type="Proteomes" id="UP000243686">
    <property type="component" value="Unassembled WGS sequence"/>
</dbReference>
<sequence length="110" mass="12753">MKKNAGIPSHCDLKERLTRRWKQVNYLAWMEEYIPTLQLRHKWLSRDRNLREGDVVIVLSEHLSRGRWMLGIVTECQTDADGLVRTASLRTSSGVIKCDVRSLCLLEGED</sequence>
<accession>A0A1S8WVP0</accession>
<keyword evidence="3" id="KW-1185">Reference proteome</keyword>
<dbReference type="Pfam" id="PF18701">
    <property type="entry name" value="DUF5641"/>
    <property type="match status" value="1"/>
</dbReference>
<dbReference type="InterPro" id="IPR040676">
    <property type="entry name" value="DUF5641"/>
</dbReference>
<proteinExistence type="predicted"/>
<evidence type="ECO:0000313" key="2">
    <source>
        <dbReference type="EMBL" id="OON18516.1"/>
    </source>
</evidence>
<reference evidence="2 3" key="1">
    <citation type="submission" date="2015-03" db="EMBL/GenBank/DDBJ databases">
        <title>Draft genome of the nematode, Opisthorchis viverrini.</title>
        <authorList>
            <person name="Mitreva M."/>
        </authorList>
    </citation>
    <scope>NUCLEOTIDE SEQUENCE [LARGE SCALE GENOMIC DNA]</scope>
    <source>
        <strain evidence="2">Khon Kaen</strain>
    </source>
</reference>
<dbReference type="AlphaFoldDB" id="A0A1S8WVP0"/>
<name>A0A1S8WVP0_OPIVI</name>
<protein>
    <recommendedName>
        <fullName evidence="1">DUF5641 domain-containing protein</fullName>
    </recommendedName>
</protein>
<dbReference type="EMBL" id="KV894097">
    <property type="protein sequence ID" value="OON18516.1"/>
    <property type="molecule type" value="Genomic_DNA"/>
</dbReference>